<organism evidence="2 3">
    <name type="scientific">Sporisorium graminicola</name>
    <dbReference type="NCBI Taxonomy" id="280036"/>
    <lineage>
        <taxon>Eukaryota</taxon>
        <taxon>Fungi</taxon>
        <taxon>Dikarya</taxon>
        <taxon>Basidiomycota</taxon>
        <taxon>Ustilaginomycotina</taxon>
        <taxon>Ustilaginomycetes</taxon>
        <taxon>Ustilaginales</taxon>
        <taxon>Ustilaginaceae</taxon>
        <taxon>Sporisorium</taxon>
    </lineage>
</organism>
<comment type="caution">
    <text evidence="2">The sequence shown here is derived from an EMBL/GenBank/DDBJ whole genome shotgun (WGS) entry which is preliminary data.</text>
</comment>
<dbReference type="Proteomes" id="UP000306050">
    <property type="component" value="Chromosome SGRAM_23"/>
</dbReference>
<proteinExistence type="predicted"/>
<name>A0A4U7KR94_9BASI</name>
<feature type="compositionally biased region" description="Polar residues" evidence="1">
    <location>
        <begin position="160"/>
        <end position="172"/>
    </location>
</feature>
<keyword evidence="3" id="KW-1185">Reference proteome</keyword>
<feature type="compositionally biased region" description="Polar residues" evidence="1">
    <location>
        <begin position="203"/>
        <end position="212"/>
    </location>
</feature>
<dbReference type="KEGG" id="sgra:EX895_004141"/>
<dbReference type="EMBL" id="SRRM01000015">
    <property type="protein sequence ID" value="TKY86853.1"/>
    <property type="molecule type" value="Genomic_DNA"/>
</dbReference>
<feature type="compositionally biased region" description="Basic and acidic residues" evidence="1">
    <location>
        <begin position="271"/>
        <end position="287"/>
    </location>
</feature>
<feature type="compositionally biased region" description="Basic and acidic residues" evidence="1">
    <location>
        <begin position="78"/>
        <end position="124"/>
    </location>
</feature>
<evidence type="ECO:0000313" key="2">
    <source>
        <dbReference type="EMBL" id="TKY86853.1"/>
    </source>
</evidence>
<dbReference type="GeneID" id="40727036"/>
<dbReference type="InterPro" id="IPR046310">
    <property type="entry name" value="DUF6425"/>
</dbReference>
<gene>
    <name evidence="2" type="ORF">EX895_004141</name>
</gene>
<dbReference type="AlphaFoldDB" id="A0A4U7KR94"/>
<dbReference type="Pfam" id="PF19989">
    <property type="entry name" value="DUF6425"/>
    <property type="match status" value="1"/>
</dbReference>
<feature type="compositionally biased region" description="Polar residues" evidence="1">
    <location>
        <begin position="245"/>
        <end position="257"/>
    </location>
</feature>
<dbReference type="OrthoDB" id="2554527at2759"/>
<evidence type="ECO:0000256" key="1">
    <source>
        <dbReference type="SAM" id="MobiDB-lite"/>
    </source>
</evidence>
<reference evidence="2 3" key="1">
    <citation type="submission" date="2019-05" db="EMBL/GenBank/DDBJ databases">
        <title>Sporisorium graminicola CBS 10092 draft sequencing and annotation.</title>
        <authorList>
            <person name="Solano-Gonzalez S."/>
            <person name="Caddick M.X."/>
            <person name="Darby A."/>
        </authorList>
    </citation>
    <scope>NUCLEOTIDE SEQUENCE [LARGE SCALE GENOMIC DNA]</scope>
    <source>
        <strain evidence="2 3">CBS 10092</strain>
    </source>
</reference>
<sequence>MVVNQMLLRRTAVLASTSCRTFTTAARAFNAAPQLKREGPTAPKGDKHKFDDDYDDPHYPGVQQKQKAFNDPYPNRPNADRQQPEPESPRGHEGAFADHRGGGGRAEGERITGSEEAAETRTSDRVGQIAKNAAKSLFSSSDKRSFSTSARAFAKDPTQSERSTPATTSKGSLNEHPGYTTGDAPIDSRPPSEMPKPSEHARPSSSTGNASAKATEPHPDVHAMADGADQPGAGVDAIHPEDRTQNSWGANARSAQFNPDEGKRQPLHHGGSHEGGFKGQPDRKSRT</sequence>
<feature type="compositionally biased region" description="Basic and acidic residues" evidence="1">
    <location>
        <begin position="35"/>
        <end position="51"/>
    </location>
</feature>
<evidence type="ECO:0000313" key="3">
    <source>
        <dbReference type="Proteomes" id="UP000306050"/>
    </source>
</evidence>
<protein>
    <submittedName>
        <fullName evidence="2">Uncharacterized protein</fullName>
    </submittedName>
</protein>
<dbReference type="RefSeq" id="XP_029738838.1">
    <property type="nucleotide sequence ID" value="XM_029884737.1"/>
</dbReference>
<feature type="region of interest" description="Disordered" evidence="1">
    <location>
        <begin position="33"/>
        <end position="287"/>
    </location>
</feature>
<accession>A0A4U7KR94</accession>
<feature type="compositionally biased region" description="Low complexity" evidence="1">
    <location>
        <begin position="134"/>
        <end position="151"/>
    </location>
</feature>